<keyword evidence="4 6" id="KW-0067">ATP-binding</keyword>
<accession>A0A1M5YFW2</accession>
<name>A0A1M5YFW2_9CLOT</name>
<dbReference type="SUPFAM" id="SSF52540">
    <property type="entry name" value="P-loop containing nucleoside triphosphate hydrolases"/>
    <property type="match status" value="1"/>
</dbReference>
<dbReference type="InterPro" id="IPR003439">
    <property type="entry name" value="ABC_transporter-like_ATP-bd"/>
</dbReference>
<dbReference type="EMBL" id="FQXP01000014">
    <property type="protein sequence ID" value="SHI10852.1"/>
    <property type="molecule type" value="Genomic_DNA"/>
</dbReference>
<dbReference type="PANTHER" id="PTHR43335:SF4">
    <property type="entry name" value="ABC TRANSPORTER, ATP-BINDING PROTEIN"/>
    <property type="match status" value="1"/>
</dbReference>
<dbReference type="RefSeq" id="WP_072832714.1">
    <property type="nucleotide sequence ID" value="NZ_FQXP01000014.1"/>
</dbReference>
<reference evidence="6 7" key="1">
    <citation type="submission" date="2016-11" db="EMBL/GenBank/DDBJ databases">
        <authorList>
            <person name="Jaros S."/>
            <person name="Januszkiewicz K."/>
            <person name="Wedrychowicz H."/>
        </authorList>
    </citation>
    <scope>NUCLEOTIDE SEQUENCE [LARGE SCALE GENOMIC DNA]</scope>
    <source>
        <strain evidence="6 7">DSM 3089</strain>
    </source>
</reference>
<keyword evidence="2" id="KW-0813">Transport</keyword>
<keyword evidence="7" id="KW-1185">Reference proteome</keyword>
<dbReference type="SMART" id="SM00382">
    <property type="entry name" value="AAA"/>
    <property type="match status" value="1"/>
</dbReference>
<dbReference type="InterPro" id="IPR003593">
    <property type="entry name" value="AAA+_ATPase"/>
</dbReference>
<dbReference type="PROSITE" id="PS50893">
    <property type="entry name" value="ABC_TRANSPORTER_2"/>
    <property type="match status" value="1"/>
</dbReference>
<gene>
    <name evidence="6" type="ORF">SAMN02745196_02903</name>
</gene>
<sequence length="295" mass="33187">MLEVKNLVKKYSSEPVLQDISFEIQSGEILGLVGANGAGKSTLMKSIMSLVPFDDGDILVDSESIKVKRESSLDKISCLIENPGFYPELTGYDHLKFIADLRKIPMTNLDSIIDFIDIGPKLKKSTKVYSLGMKQRLGIGIAILSAKKGLILDEPTNGLDQESIIKLKKLLAKCVEGGMWVLISSHTLSDLEDICHRFLFIDKGKLIDSNIKSDFEREIYLIDSEDNKKAYEAFKKVDAIKEVYIENDTLEVVVEKGHLTLIFNILKEEDISVNSIVPQSNSLKDKYFELYETKR</sequence>
<evidence type="ECO:0000256" key="1">
    <source>
        <dbReference type="ARBA" id="ARBA00005417"/>
    </source>
</evidence>
<dbReference type="Pfam" id="PF00005">
    <property type="entry name" value="ABC_tran"/>
    <property type="match status" value="1"/>
</dbReference>
<dbReference type="PANTHER" id="PTHR43335">
    <property type="entry name" value="ABC TRANSPORTER, ATP-BINDING PROTEIN"/>
    <property type="match status" value="1"/>
</dbReference>
<dbReference type="Gene3D" id="3.40.50.300">
    <property type="entry name" value="P-loop containing nucleotide triphosphate hydrolases"/>
    <property type="match status" value="1"/>
</dbReference>
<proteinExistence type="inferred from homology"/>
<dbReference type="GO" id="GO:0016887">
    <property type="term" value="F:ATP hydrolysis activity"/>
    <property type="evidence" value="ECO:0007669"/>
    <property type="project" value="InterPro"/>
</dbReference>
<protein>
    <submittedName>
        <fullName evidence="6">ABC-2 type transport system ATP-binding protein</fullName>
    </submittedName>
</protein>
<evidence type="ECO:0000256" key="2">
    <source>
        <dbReference type="ARBA" id="ARBA00022448"/>
    </source>
</evidence>
<dbReference type="Proteomes" id="UP000184526">
    <property type="component" value="Unassembled WGS sequence"/>
</dbReference>
<organism evidence="6 7">
    <name type="scientific">Clostridium collagenovorans DSM 3089</name>
    <dbReference type="NCBI Taxonomy" id="1121306"/>
    <lineage>
        <taxon>Bacteria</taxon>
        <taxon>Bacillati</taxon>
        <taxon>Bacillota</taxon>
        <taxon>Clostridia</taxon>
        <taxon>Eubacteriales</taxon>
        <taxon>Clostridiaceae</taxon>
        <taxon>Clostridium</taxon>
    </lineage>
</organism>
<evidence type="ECO:0000256" key="4">
    <source>
        <dbReference type="ARBA" id="ARBA00022840"/>
    </source>
</evidence>
<evidence type="ECO:0000313" key="6">
    <source>
        <dbReference type="EMBL" id="SHI10852.1"/>
    </source>
</evidence>
<dbReference type="InterPro" id="IPR027417">
    <property type="entry name" value="P-loop_NTPase"/>
</dbReference>
<dbReference type="PROSITE" id="PS00211">
    <property type="entry name" value="ABC_TRANSPORTER_1"/>
    <property type="match status" value="1"/>
</dbReference>
<evidence type="ECO:0000256" key="3">
    <source>
        <dbReference type="ARBA" id="ARBA00022741"/>
    </source>
</evidence>
<feature type="domain" description="ABC transporter" evidence="5">
    <location>
        <begin position="2"/>
        <end position="228"/>
    </location>
</feature>
<comment type="similarity">
    <text evidence="1">Belongs to the ABC transporter superfamily.</text>
</comment>
<evidence type="ECO:0000313" key="7">
    <source>
        <dbReference type="Proteomes" id="UP000184526"/>
    </source>
</evidence>
<dbReference type="STRING" id="1121306.SAMN02745196_02903"/>
<dbReference type="GO" id="GO:0005524">
    <property type="term" value="F:ATP binding"/>
    <property type="evidence" value="ECO:0007669"/>
    <property type="project" value="UniProtKB-KW"/>
</dbReference>
<dbReference type="AlphaFoldDB" id="A0A1M5YFW2"/>
<keyword evidence="3" id="KW-0547">Nucleotide-binding</keyword>
<evidence type="ECO:0000259" key="5">
    <source>
        <dbReference type="PROSITE" id="PS50893"/>
    </source>
</evidence>
<dbReference type="InterPro" id="IPR017871">
    <property type="entry name" value="ABC_transporter-like_CS"/>
</dbReference>